<reference evidence="2 3" key="1">
    <citation type="submission" date="2016-10" db="EMBL/GenBank/DDBJ databases">
        <authorList>
            <person name="de Groot N.N."/>
        </authorList>
    </citation>
    <scope>NUCLEOTIDE SEQUENCE [LARGE SCALE GENOMIC DNA]</scope>
    <source>
        <strain evidence="2 3">DSM 23042</strain>
    </source>
</reference>
<name>A0A1H9WDL7_9RHOB</name>
<gene>
    <name evidence="2" type="ORF">SAMN04490244_11093</name>
</gene>
<proteinExistence type="predicted"/>
<keyword evidence="1" id="KW-0472">Membrane</keyword>
<evidence type="ECO:0000256" key="1">
    <source>
        <dbReference type="SAM" id="Phobius"/>
    </source>
</evidence>
<dbReference type="AlphaFoldDB" id="A0A1H9WDL7"/>
<dbReference type="STRING" id="641238.SAMN04490244_11093"/>
<sequence>MTTFNIDPAAAAGRHVSPAMRDVARVAGLLALTLAAGIAVSLFAGGDAGPSGTAPDWHGNVMRSSDR</sequence>
<keyword evidence="3" id="KW-1185">Reference proteome</keyword>
<feature type="transmembrane region" description="Helical" evidence="1">
    <location>
        <begin position="23"/>
        <end position="44"/>
    </location>
</feature>
<dbReference type="EMBL" id="FOGU01000010">
    <property type="protein sequence ID" value="SES31945.1"/>
    <property type="molecule type" value="Genomic_DNA"/>
</dbReference>
<keyword evidence="1" id="KW-0812">Transmembrane</keyword>
<organism evidence="2 3">
    <name type="scientific">Tranquillimonas rosea</name>
    <dbReference type="NCBI Taxonomy" id="641238"/>
    <lineage>
        <taxon>Bacteria</taxon>
        <taxon>Pseudomonadati</taxon>
        <taxon>Pseudomonadota</taxon>
        <taxon>Alphaproteobacteria</taxon>
        <taxon>Rhodobacterales</taxon>
        <taxon>Roseobacteraceae</taxon>
        <taxon>Tranquillimonas</taxon>
    </lineage>
</organism>
<protein>
    <submittedName>
        <fullName evidence="2">Uncharacterized protein</fullName>
    </submittedName>
</protein>
<keyword evidence="1" id="KW-1133">Transmembrane helix</keyword>
<evidence type="ECO:0000313" key="2">
    <source>
        <dbReference type="EMBL" id="SES31945.1"/>
    </source>
</evidence>
<evidence type="ECO:0000313" key="3">
    <source>
        <dbReference type="Proteomes" id="UP000198885"/>
    </source>
</evidence>
<accession>A0A1H9WDL7</accession>
<dbReference type="Proteomes" id="UP000198885">
    <property type="component" value="Unassembled WGS sequence"/>
</dbReference>